<dbReference type="AlphaFoldDB" id="A0A249MWR9"/>
<organism evidence="1 2">
    <name type="scientific">Sphingobium xenophagum</name>
    <dbReference type="NCBI Taxonomy" id="121428"/>
    <lineage>
        <taxon>Bacteria</taxon>
        <taxon>Pseudomonadati</taxon>
        <taxon>Pseudomonadota</taxon>
        <taxon>Alphaproteobacteria</taxon>
        <taxon>Sphingomonadales</taxon>
        <taxon>Sphingomonadaceae</taxon>
        <taxon>Sphingobium</taxon>
    </lineage>
</organism>
<accession>A0A249MWR9</accession>
<proteinExistence type="predicted"/>
<dbReference type="EMBL" id="CP022745">
    <property type="protein sequence ID" value="ASY45813.1"/>
    <property type="molecule type" value="Genomic_DNA"/>
</dbReference>
<gene>
    <name evidence="1" type="ORF">CJD35_13590</name>
</gene>
<dbReference type="Proteomes" id="UP000217141">
    <property type="component" value="Chromosome I"/>
</dbReference>
<name>A0A249MWR9_SPHXE</name>
<sequence length="142" mass="15721">MPDYDKIVRDRQALIRRQMDERRITVKQVQYDGGWDSPSTVLSYFPADPDKQPATMSVASLFRLLETGALPSELISLLMPDGFQIVRVPEGIDHDEVEKAARDFLAAKGEAHHPDSEAGREIGPKEHARLTGKAVELVAVAA</sequence>
<dbReference type="RefSeq" id="WP_095687215.1">
    <property type="nucleotide sequence ID" value="NZ_CP022745.1"/>
</dbReference>
<dbReference type="KEGG" id="shyd:CJD35_13590"/>
<protein>
    <submittedName>
        <fullName evidence="1">Uncharacterized protein</fullName>
    </submittedName>
</protein>
<evidence type="ECO:0000313" key="2">
    <source>
        <dbReference type="Proteomes" id="UP000217141"/>
    </source>
</evidence>
<reference evidence="1 2" key="1">
    <citation type="submission" date="2017-08" db="EMBL/GenBank/DDBJ databases">
        <title>Whole Genome Sequence of Sphingobium hydrophobicum C1: Insights into Adaption to the Electronic-waste Contaminated Sediment.</title>
        <authorList>
            <person name="Song D."/>
            <person name="Chen X."/>
            <person name="Xu M."/>
        </authorList>
    </citation>
    <scope>NUCLEOTIDE SEQUENCE [LARGE SCALE GENOMIC DNA]</scope>
    <source>
        <strain evidence="1 2">C1</strain>
    </source>
</reference>
<evidence type="ECO:0000313" key="1">
    <source>
        <dbReference type="EMBL" id="ASY45813.1"/>
    </source>
</evidence>